<dbReference type="PROSITE" id="PS51257">
    <property type="entry name" value="PROKAR_LIPOPROTEIN"/>
    <property type="match status" value="1"/>
</dbReference>
<dbReference type="SUPFAM" id="SSF53850">
    <property type="entry name" value="Periplasmic binding protein-like II"/>
    <property type="match status" value="1"/>
</dbReference>
<name>D2MMV2_9FIRM</name>
<dbReference type="OrthoDB" id="9776786at2"/>
<accession>D2MMV2</accession>
<feature type="chain" id="PRO_5003033947" evidence="1">
    <location>
        <begin position="27"/>
        <end position="356"/>
    </location>
</feature>
<dbReference type="STRING" id="679192.HMPREF9013_1086"/>
<proteinExistence type="predicted"/>
<evidence type="ECO:0000313" key="2">
    <source>
        <dbReference type="EMBL" id="EFC06378.1"/>
    </source>
</evidence>
<reference evidence="3" key="1">
    <citation type="submission" date="2009-12" db="EMBL/GenBank/DDBJ databases">
        <title>Sequence of Clostridiales genomosp. BVAB3 str. UPII9-5.</title>
        <authorList>
            <person name="Madupu R."/>
            <person name="Durkin A.S."/>
            <person name="Torralba M."/>
            <person name="Methe B."/>
            <person name="Sutton G.G."/>
            <person name="Strausberg R.L."/>
            <person name="Nelson K.E."/>
        </authorList>
    </citation>
    <scope>NUCLEOTIDE SEQUENCE [LARGE SCALE GENOMIC DNA]</scope>
    <source>
        <strain evidence="3">W1219</strain>
    </source>
</reference>
<sequence length="356" mass="39270">MNIKKISVSLLTAALLVGCGSGKSSATNTKKDANGRVLPADTGKKDIDSLKFQFVPSRPTDQIIKATSNLGNLFKAKMKEKGYNIGKVDISVSDSYEAAGEALSAGSVDVAWLPGGTYALYSNDSDVVLTATRHGFKNDSTNPKDWNGDANKTQNSDKPVTYYKGLIYAGPSAYGRKLAAKVNAGEKLTWEDLDKAKWAVRDVTSSAGYIYPTMWLQEQFKGKGIKDLSKVTTLNYAAEFQQAAAEQIDVIVCYADGRQDYEKQWQKEWGRKDSIWNELNVIGVTQNVYNDTVTVTMKKPEIYNKEFMTAFQDSIIEISKTEEGKKIFGIYKHSGYAKASDKDYDGARQALKAVQK</sequence>
<comment type="caution">
    <text evidence="2">The sequence shown here is derived from an EMBL/GenBank/DDBJ whole genome shotgun (WGS) entry which is preliminary data.</text>
</comment>
<evidence type="ECO:0000256" key="1">
    <source>
        <dbReference type="SAM" id="SignalP"/>
    </source>
</evidence>
<evidence type="ECO:0000313" key="3">
    <source>
        <dbReference type="Proteomes" id="UP000005017"/>
    </source>
</evidence>
<dbReference type="Gene3D" id="3.40.190.10">
    <property type="entry name" value="Periplasmic binding protein-like II"/>
    <property type="match status" value="2"/>
</dbReference>
<keyword evidence="1" id="KW-0732">Signal</keyword>
<gene>
    <name evidence="2" type="primary">phnD</name>
    <name evidence="2" type="ORF">HMPREF9013_1086</name>
</gene>
<organism evidence="2 3">
    <name type="scientific">Bulleidia extructa W1219</name>
    <dbReference type="NCBI Taxonomy" id="679192"/>
    <lineage>
        <taxon>Bacteria</taxon>
        <taxon>Bacillati</taxon>
        <taxon>Bacillota</taxon>
        <taxon>Erysipelotrichia</taxon>
        <taxon>Erysipelotrichales</taxon>
        <taxon>Erysipelotrichaceae</taxon>
        <taxon>Bulleidia</taxon>
    </lineage>
</organism>
<dbReference type="eggNOG" id="COG3221">
    <property type="taxonomic scope" value="Bacteria"/>
</dbReference>
<dbReference type="RefSeq" id="WP_006626723.1">
    <property type="nucleotide sequence ID" value="NZ_ADFR01000002.1"/>
</dbReference>
<keyword evidence="3" id="KW-1185">Reference proteome</keyword>
<dbReference type="AlphaFoldDB" id="D2MMV2"/>
<dbReference type="Proteomes" id="UP000005017">
    <property type="component" value="Unassembled WGS sequence"/>
</dbReference>
<dbReference type="EMBL" id="ADFR01000002">
    <property type="protein sequence ID" value="EFC06378.1"/>
    <property type="molecule type" value="Genomic_DNA"/>
</dbReference>
<dbReference type="Pfam" id="PF12974">
    <property type="entry name" value="Phosphonate-bd"/>
    <property type="match status" value="1"/>
</dbReference>
<protein>
    <submittedName>
        <fullName evidence="2">Phosphate/phosphite/phosphonate ABC transporter, periplasmic binding protein</fullName>
    </submittedName>
</protein>
<feature type="signal peptide" evidence="1">
    <location>
        <begin position="1"/>
        <end position="26"/>
    </location>
</feature>